<dbReference type="GO" id="GO:0005730">
    <property type="term" value="C:nucleolus"/>
    <property type="evidence" value="ECO:0007669"/>
    <property type="project" value="UniProtKB-SubCell"/>
</dbReference>
<keyword evidence="4" id="KW-0158">Chromosome</keyword>
<dbReference type="EMBL" id="JH002126">
    <property type="protein sequence ID" value="EGW06738.1"/>
    <property type="molecule type" value="Genomic_DNA"/>
</dbReference>
<comment type="function">
    <text evidence="9">Required for proper chromosome segregation during mitosis and error-free mitotic progression.</text>
</comment>
<dbReference type="GeneTree" id="ENSGT00390000017281"/>
<feature type="compositionally biased region" description="Basic residues" evidence="10">
    <location>
        <begin position="213"/>
        <end position="229"/>
    </location>
</feature>
<feature type="compositionally biased region" description="Basic residues" evidence="10">
    <location>
        <begin position="301"/>
        <end position="311"/>
    </location>
</feature>
<dbReference type="GO" id="GO:0005654">
    <property type="term" value="C:nucleoplasm"/>
    <property type="evidence" value="ECO:0007669"/>
    <property type="project" value="Ensembl"/>
</dbReference>
<dbReference type="eggNOG" id="KOG4538">
    <property type="taxonomic scope" value="Eukaryota"/>
</dbReference>
<feature type="region of interest" description="Disordered" evidence="10">
    <location>
        <begin position="22"/>
        <end position="335"/>
    </location>
</feature>
<evidence type="ECO:0000256" key="3">
    <source>
        <dbReference type="ARBA" id="ARBA00016738"/>
    </source>
</evidence>
<evidence type="ECO:0000256" key="4">
    <source>
        <dbReference type="ARBA" id="ARBA00022454"/>
    </source>
</evidence>
<gene>
    <name evidence="12 15" type="primary">Ccdc86</name>
    <name evidence="11" type="ORF">I79_021942</name>
</gene>
<feature type="compositionally biased region" description="Polar residues" evidence="10">
    <location>
        <begin position="151"/>
        <end position="170"/>
    </location>
</feature>
<sequence>MDTPLRRSRRLEGLKPLSLETLPDPAVSRARRALLEFESNPEETSEPKSPRVQPLETSPGSPCLKQEAGFGSPQRQPEPDPGSLQSQQDLGLGSPTEQTESSPEAPQRETSSKSLPTQGELDSEVVHAKELIPGSPEPCPGQQAPGPEPSQPVQELTSQTPSFPQRQQEPNKLPPAGKTVTGGLDVKKRVIPSPQAPAPKKLKEEELPVIPKGKPKSGRVWKDRSKKRFSQMVQDKPLRTSWQQKMKERQERKLTKDFARHLEEEKQRRRQEKKERRAENLKRRLENERKAEIVQVIRNPAKLKKAKKKQLRSIQKRDTLALLQKQPPQRPVAKV</sequence>
<dbReference type="STRING" id="10029.G3IE01"/>
<evidence type="ECO:0000256" key="8">
    <source>
        <dbReference type="ARBA" id="ARBA00023242"/>
    </source>
</evidence>
<evidence type="ECO:0000256" key="7">
    <source>
        <dbReference type="ARBA" id="ARBA00023054"/>
    </source>
</evidence>
<feature type="compositionally biased region" description="Basic and acidic residues" evidence="10">
    <location>
        <begin position="245"/>
        <end position="292"/>
    </location>
</feature>
<reference evidence="14" key="3">
    <citation type="journal article" date="2018" name="Biotechnol. Bioeng.">
        <title>A reference genome of the Chinese hamster based on a hybrid assembly strategy.</title>
        <authorList>
            <person name="Rupp O."/>
            <person name="MacDonald M.L."/>
            <person name="Li S."/>
            <person name="Dhiman H."/>
            <person name="Polson S."/>
            <person name="Griep S."/>
            <person name="Heffner K."/>
            <person name="Hernandez I."/>
            <person name="Brinkrolf K."/>
            <person name="Jadhav V."/>
            <person name="Samoudi M."/>
            <person name="Hao H."/>
            <person name="Kingham B."/>
            <person name="Goesmann A."/>
            <person name="Betenbaugh M.J."/>
            <person name="Lewis N.E."/>
            <person name="Borth N."/>
            <person name="Lee K.H."/>
        </authorList>
    </citation>
    <scope>NUCLEOTIDE SEQUENCE [LARGE SCALE GENOMIC DNA]</scope>
    <source>
        <strain evidence="14">17A/GY</strain>
    </source>
</reference>
<dbReference type="AlphaFoldDB" id="G3IE01"/>
<dbReference type="CTD" id="79080"/>
<dbReference type="KEGG" id="cge:100774139"/>
<accession>G3IE01</accession>
<organism evidence="11 13">
    <name type="scientific">Cricetulus griseus</name>
    <name type="common">Chinese hamster</name>
    <name type="synonym">Cricetulus barabensis griseus</name>
    <dbReference type="NCBI Taxonomy" id="10029"/>
    <lineage>
        <taxon>Eukaryota</taxon>
        <taxon>Metazoa</taxon>
        <taxon>Chordata</taxon>
        <taxon>Craniata</taxon>
        <taxon>Vertebrata</taxon>
        <taxon>Euteleostomi</taxon>
        <taxon>Mammalia</taxon>
        <taxon>Eutheria</taxon>
        <taxon>Euarchontoglires</taxon>
        <taxon>Glires</taxon>
        <taxon>Rodentia</taxon>
        <taxon>Myomorpha</taxon>
        <taxon>Muroidea</taxon>
        <taxon>Cricetidae</taxon>
        <taxon>Cricetinae</taxon>
        <taxon>Cricetulus</taxon>
    </lineage>
</organism>
<reference evidence="11" key="2">
    <citation type="submission" date="2011-08" db="EMBL/GenBank/DDBJ databases">
        <title>The genomic sequence of the Chinese hamster ovary CHO-K1 cell line.</title>
        <authorList>
            <person name="Xu X."/>
            <person name="Nagarajan H."/>
            <person name="Lewis N.E."/>
            <person name="Pan S."/>
            <person name="Cai Z."/>
            <person name="Liu X."/>
            <person name="Chen W."/>
            <person name="Xie M."/>
            <person name="Wang W."/>
            <person name="Hammond S."/>
            <person name="Andersen M.R."/>
            <person name="Neff N."/>
            <person name="Passarelli B."/>
            <person name="Koh W."/>
            <person name="Fan C.H."/>
            <person name="Wang J."/>
            <person name="Gui Y."/>
            <person name="Lee K.H."/>
            <person name="Betenbaugh M.J."/>
            <person name="Quake S.R."/>
            <person name="Famili I."/>
            <person name="Palsson B.O."/>
            <person name="Wang J."/>
        </authorList>
    </citation>
    <scope>NUCLEOTIDE SEQUENCE</scope>
</reference>
<dbReference type="GO" id="GO:0007059">
    <property type="term" value="P:chromosome segregation"/>
    <property type="evidence" value="ECO:0007669"/>
    <property type="project" value="Ensembl"/>
</dbReference>
<dbReference type="Proteomes" id="UP000694386">
    <property type="component" value="Unplaced"/>
</dbReference>
<comment type="subcellular location">
    <subcellularLocation>
        <location evidence="1">Chromosome</location>
    </subcellularLocation>
    <subcellularLocation>
        <location evidence="2">Nucleus</location>
        <location evidence="2">Nucleolus</location>
    </subcellularLocation>
</comment>
<dbReference type="PANTHER" id="PTHR13557:SF1">
    <property type="entry name" value="COILED-COIL DOMAIN-CONTAINING PROTEIN 86"/>
    <property type="match status" value="1"/>
</dbReference>
<keyword evidence="8" id="KW-0539">Nucleus</keyword>
<dbReference type="Proteomes" id="UP000001075">
    <property type="component" value="Unassembled WGS sequence"/>
</dbReference>
<evidence type="ECO:0000313" key="14">
    <source>
        <dbReference type="Proteomes" id="UP001108280"/>
    </source>
</evidence>
<evidence type="ECO:0000313" key="15">
    <source>
        <dbReference type="RefSeq" id="XP_027262472.1"/>
    </source>
</evidence>
<dbReference type="PANTHER" id="PTHR13557">
    <property type="entry name" value="COILED-COIL DOMAIN-CONTAINING PROTEIN 86"/>
    <property type="match status" value="1"/>
</dbReference>
<reference evidence="14" key="4">
    <citation type="journal article" date="2020" name="Biotechnol. Bioeng.">
        <title>Chromosome-scale scaffolds for the Chinese hamster reference genome assembly to facilitate the study of the CHO epigenome.</title>
        <authorList>
            <person name="Hilliard W."/>
            <person name="MacDonald M."/>
            <person name="Lee K.H."/>
        </authorList>
    </citation>
    <scope>NUCLEOTIDE SEQUENCE [LARGE SCALE GENOMIC DNA]</scope>
    <source>
        <strain evidence="14">17A/GY</strain>
    </source>
</reference>
<dbReference type="PaxDb" id="10029-XP_007629272.1"/>
<evidence type="ECO:0000256" key="2">
    <source>
        <dbReference type="ARBA" id="ARBA00004604"/>
    </source>
</evidence>
<dbReference type="InterPro" id="IPR026570">
    <property type="entry name" value="CCDC86"/>
</dbReference>
<dbReference type="GeneID" id="100774139"/>
<dbReference type="OrthoDB" id="277961at2759"/>
<evidence type="ECO:0000256" key="1">
    <source>
        <dbReference type="ARBA" id="ARBA00004286"/>
    </source>
</evidence>
<evidence type="ECO:0000256" key="10">
    <source>
        <dbReference type="SAM" id="MobiDB-lite"/>
    </source>
</evidence>
<dbReference type="Proteomes" id="UP001108280">
    <property type="component" value="Chromosome 3"/>
</dbReference>
<feature type="compositionally biased region" description="Polar residues" evidence="10">
    <location>
        <begin position="83"/>
        <end position="105"/>
    </location>
</feature>
<keyword evidence="14" id="KW-1185">Reference proteome</keyword>
<evidence type="ECO:0000256" key="6">
    <source>
        <dbReference type="ARBA" id="ARBA00022934"/>
    </source>
</evidence>
<dbReference type="GO" id="GO:0005694">
    <property type="term" value="C:chromosome"/>
    <property type="evidence" value="ECO:0007669"/>
    <property type="project" value="UniProtKB-SubCell"/>
</dbReference>
<keyword evidence="6" id="KW-0164">Citrullination</keyword>
<name>G3IE01_CRIGR</name>
<reference evidence="15" key="5">
    <citation type="submission" date="2025-04" db="UniProtKB">
        <authorList>
            <consortium name="RefSeq"/>
        </authorList>
    </citation>
    <scope>IDENTIFICATION</scope>
    <source>
        <strain evidence="15">17A/GY</strain>
        <tissue evidence="15">Liver</tissue>
    </source>
</reference>
<dbReference type="RefSeq" id="XP_003513064.1">
    <property type="nucleotide sequence ID" value="XM_003513016.3"/>
</dbReference>
<evidence type="ECO:0000313" key="13">
    <source>
        <dbReference type="Proteomes" id="UP000001075"/>
    </source>
</evidence>
<dbReference type="Ensembl" id="ENSCGRT00001008036.1">
    <property type="protein sequence ID" value="ENSCGRP00001005247.1"/>
    <property type="gene ID" value="ENSCGRG00001006868.1"/>
</dbReference>
<dbReference type="OMA" id="PKCSQDQ"/>
<protein>
    <recommendedName>
        <fullName evidence="3">Coiled-coil domain-containing protein 86</fullName>
    </recommendedName>
</protein>
<evidence type="ECO:0000256" key="5">
    <source>
        <dbReference type="ARBA" id="ARBA00022553"/>
    </source>
</evidence>
<evidence type="ECO:0000256" key="9">
    <source>
        <dbReference type="ARBA" id="ARBA00093307"/>
    </source>
</evidence>
<keyword evidence="5" id="KW-0597">Phosphoprotein</keyword>
<keyword evidence="7" id="KW-0175">Coiled coil</keyword>
<dbReference type="RefSeq" id="XP_027262472.1">
    <property type="nucleotide sequence ID" value="XM_027406671.1"/>
</dbReference>
<evidence type="ECO:0000313" key="11">
    <source>
        <dbReference type="EMBL" id="EGW06738.1"/>
    </source>
</evidence>
<reference evidence="13" key="1">
    <citation type="journal article" date="2011" name="Nat. Biotechnol.">
        <title>The genomic sequence of the Chinese hamster ovary (CHO)-K1 cell line.</title>
        <authorList>
            <person name="Xu X."/>
            <person name="Nagarajan H."/>
            <person name="Lewis N.E."/>
            <person name="Pan S."/>
            <person name="Cai Z."/>
            <person name="Liu X."/>
            <person name="Chen W."/>
            <person name="Xie M."/>
            <person name="Wang W."/>
            <person name="Hammond S."/>
            <person name="Andersen M.R."/>
            <person name="Neff N."/>
            <person name="Passarelli B."/>
            <person name="Koh W."/>
            <person name="Fan H.C."/>
            <person name="Wang J."/>
            <person name="Gui Y."/>
            <person name="Lee K.H."/>
            <person name="Betenbaugh M.J."/>
            <person name="Quake S.R."/>
            <person name="Famili I."/>
            <person name="Palsson B.O."/>
            <person name="Wang J."/>
        </authorList>
    </citation>
    <scope>NUCLEOTIDE SEQUENCE [LARGE SCALE GENOMIC DNA]</scope>
    <source>
        <strain evidence="13">CHO K1 cell line</strain>
    </source>
</reference>
<dbReference type="GO" id="GO:0140014">
    <property type="term" value="P:mitotic nuclear division"/>
    <property type="evidence" value="ECO:0007669"/>
    <property type="project" value="Ensembl"/>
</dbReference>
<proteinExistence type="predicted"/>
<reference evidence="12" key="6">
    <citation type="submission" date="2025-05" db="UniProtKB">
        <authorList>
            <consortium name="Ensembl"/>
        </authorList>
    </citation>
    <scope>IDENTIFICATION</scope>
</reference>
<evidence type="ECO:0000313" key="12">
    <source>
        <dbReference type="Ensembl" id="ENSCGRP00001005247.1"/>
    </source>
</evidence>